<dbReference type="AlphaFoldDB" id="A0AAN6ZGZ1"/>
<sequence>MVARYFPVPSTASCVLQLVKVLGSSPSMIGSFFPFPGCKMDMLELFFSGLLETTRARPSNGLESKDTAGYISYRCC</sequence>
<accession>A0AAN6ZGZ1</accession>
<comment type="caution">
    <text evidence="1">The sequence shown here is derived from an EMBL/GenBank/DDBJ whole genome shotgun (WGS) entry which is preliminary data.</text>
</comment>
<gene>
    <name evidence="1" type="ORF">BT67DRAFT_21960</name>
</gene>
<evidence type="ECO:0000313" key="1">
    <source>
        <dbReference type="EMBL" id="KAK4138785.1"/>
    </source>
</evidence>
<dbReference type="EMBL" id="MU853401">
    <property type="protein sequence ID" value="KAK4138785.1"/>
    <property type="molecule type" value="Genomic_DNA"/>
</dbReference>
<reference evidence="1" key="1">
    <citation type="journal article" date="2023" name="Mol. Phylogenet. Evol.">
        <title>Genome-scale phylogeny and comparative genomics of the fungal order Sordariales.</title>
        <authorList>
            <person name="Hensen N."/>
            <person name="Bonometti L."/>
            <person name="Westerberg I."/>
            <person name="Brannstrom I.O."/>
            <person name="Guillou S."/>
            <person name="Cros-Aarteil S."/>
            <person name="Calhoun S."/>
            <person name="Haridas S."/>
            <person name="Kuo A."/>
            <person name="Mondo S."/>
            <person name="Pangilinan J."/>
            <person name="Riley R."/>
            <person name="LaButti K."/>
            <person name="Andreopoulos B."/>
            <person name="Lipzen A."/>
            <person name="Chen C."/>
            <person name="Yan M."/>
            <person name="Daum C."/>
            <person name="Ng V."/>
            <person name="Clum A."/>
            <person name="Steindorff A."/>
            <person name="Ohm R.A."/>
            <person name="Martin F."/>
            <person name="Silar P."/>
            <person name="Natvig D.O."/>
            <person name="Lalanne C."/>
            <person name="Gautier V."/>
            <person name="Ament-Velasquez S.L."/>
            <person name="Kruys A."/>
            <person name="Hutchinson M.I."/>
            <person name="Powell A.J."/>
            <person name="Barry K."/>
            <person name="Miller A.N."/>
            <person name="Grigoriev I.V."/>
            <person name="Debuchy R."/>
            <person name="Gladieux P."/>
            <person name="Hiltunen Thoren M."/>
            <person name="Johannesson H."/>
        </authorList>
    </citation>
    <scope>NUCLEOTIDE SEQUENCE</scope>
    <source>
        <strain evidence="1">CBS 123565</strain>
    </source>
</reference>
<name>A0AAN6ZGZ1_9PEZI</name>
<reference evidence="1" key="2">
    <citation type="submission" date="2023-05" db="EMBL/GenBank/DDBJ databases">
        <authorList>
            <consortium name="Lawrence Berkeley National Laboratory"/>
            <person name="Steindorff A."/>
            <person name="Hensen N."/>
            <person name="Bonometti L."/>
            <person name="Westerberg I."/>
            <person name="Brannstrom I.O."/>
            <person name="Guillou S."/>
            <person name="Cros-Aarteil S."/>
            <person name="Calhoun S."/>
            <person name="Haridas S."/>
            <person name="Kuo A."/>
            <person name="Mondo S."/>
            <person name="Pangilinan J."/>
            <person name="Riley R."/>
            <person name="Labutti K."/>
            <person name="Andreopoulos B."/>
            <person name="Lipzen A."/>
            <person name="Chen C."/>
            <person name="Yanf M."/>
            <person name="Daum C."/>
            <person name="Ng V."/>
            <person name="Clum A."/>
            <person name="Ohm R."/>
            <person name="Martin F."/>
            <person name="Silar P."/>
            <person name="Natvig D."/>
            <person name="Lalanne C."/>
            <person name="Gautier V."/>
            <person name="Ament-Velasquez S.L."/>
            <person name="Kruys A."/>
            <person name="Hutchinson M.I."/>
            <person name="Powell A.J."/>
            <person name="Barry K."/>
            <person name="Miller A.N."/>
            <person name="Grigoriev I.V."/>
            <person name="Debuchy R."/>
            <person name="Gladieux P."/>
            <person name="Thoren M.H."/>
            <person name="Johannesson H."/>
        </authorList>
    </citation>
    <scope>NUCLEOTIDE SEQUENCE</scope>
    <source>
        <strain evidence="1">CBS 123565</strain>
    </source>
</reference>
<organism evidence="1 2">
    <name type="scientific">Trichocladium antarcticum</name>
    <dbReference type="NCBI Taxonomy" id="1450529"/>
    <lineage>
        <taxon>Eukaryota</taxon>
        <taxon>Fungi</taxon>
        <taxon>Dikarya</taxon>
        <taxon>Ascomycota</taxon>
        <taxon>Pezizomycotina</taxon>
        <taxon>Sordariomycetes</taxon>
        <taxon>Sordariomycetidae</taxon>
        <taxon>Sordariales</taxon>
        <taxon>Chaetomiaceae</taxon>
        <taxon>Trichocladium</taxon>
    </lineage>
</organism>
<keyword evidence="2" id="KW-1185">Reference proteome</keyword>
<evidence type="ECO:0000313" key="2">
    <source>
        <dbReference type="Proteomes" id="UP001304895"/>
    </source>
</evidence>
<protein>
    <submittedName>
        <fullName evidence="1">Uncharacterized protein</fullName>
    </submittedName>
</protein>
<dbReference type="Proteomes" id="UP001304895">
    <property type="component" value="Unassembled WGS sequence"/>
</dbReference>
<proteinExistence type="predicted"/>